<name>A0A7I7L041_9MYCO</name>
<evidence type="ECO:0000313" key="2">
    <source>
        <dbReference type="Proteomes" id="UP000465866"/>
    </source>
</evidence>
<dbReference type="KEGG" id="mcoo:MCOO_35280"/>
<gene>
    <name evidence="1" type="ORF">MCOO_35280</name>
</gene>
<dbReference type="InterPro" id="IPR027417">
    <property type="entry name" value="P-loop_NTPase"/>
</dbReference>
<dbReference type="AlphaFoldDB" id="A0A7I7L041"/>
<protein>
    <submittedName>
        <fullName evidence="1">Uncharacterized protein</fullName>
    </submittedName>
</protein>
<dbReference type="Proteomes" id="UP000465866">
    <property type="component" value="Chromosome"/>
</dbReference>
<dbReference type="EMBL" id="AP022569">
    <property type="protein sequence ID" value="BBX47513.1"/>
    <property type="molecule type" value="Genomic_DNA"/>
</dbReference>
<keyword evidence="2" id="KW-1185">Reference proteome</keyword>
<reference evidence="1 2" key="1">
    <citation type="journal article" date="2019" name="Emerg. Microbes Infect.">
        <title>Comprehensive subspecies identification of 175 nontuberculous mycobacteria species based on 7547 genomic profiles.</title>
        <authorList>
            <person name="Matsumoto Y."/>
            <person name="Kinjo T."/>
            <person name="Motooka D."/>
            <person name="Nabeya D."/>
            <person name="Jung N."/>
            <person name="Uechi K."/>
            <person name="Horii T."/>
            <person name="Iida T."/>
            <person name="Fujita J."/>
            <person name="Nakamura S."/>
        </authorList>
    </citation>
    <scope>NUCLEOTIDE SEQUENCE [LARGE SCALE GENOMIC DNA]</scope>
    <source>
        <strain evidence="1 2">JCM 12404</strain>
    </source>
</reference>
<accession>A0A7I7L041</accession>
<organism evidence="1 2">
    <name type="scientific">Mycobacterium cookii</name>
    <dbReference type="NCBI Taxonomy" id="1775"/>
    <lineage>
        <taxon>Bacteria</taxon>
        <taxon>Bacillati</taxon>
        <taxon>Actinomycetota</taxon>
        <taxon>Actinomycetes</taxon>
        <taxon>Mycobacteriales</taxon>
        <taxon>Mycobacteriaceae</taxon>
        <taxon>Mycobacterium</taxon>
    </lineage>
</organism>
<sequence>MRDPRCAAIAERLATPLRVAVSGRAGVGRSTVAKALARAGSLAVTTGSDADLHVYVIAEVVKPEDRVAIGAVTRPVLTVLTKADLIATTEAGRYPQGPTSAARTRCRQLSDRTGLSIEPLVGILAVATLDDELWTGLRALADGRVTEVQERLVQELDLFGIAQATAAIRLGATRTEVIALLRRLSCIDDVVHAIEVLGAQVRYQRVLDAVADLETLAVTDPRVGEFLCSDDTVVARMMAAVDIVEARGIPVYRGDTADAHLRRAMQWRQDKSLAGSDIVRGSLRLWAEVGGTV</sequence>
<dbReference type="SUPFAM" id="SSF52540">
    <property type="entry name" value="P-loop containing nucleoside triphosphate hydrolases"/>
    <property type="match status" value="1"/>
</dbReference>
<proteinExistence type="predicted"/>
<dbReference type="RefSeq" id="WP_232064654.1">
    <property type="nucleotide sequence ID" value="NZ_AP022569.1"/>
</dbReference>
<evidence type="ECO:0000313" key="1">
    <source>
        <dbReference type="EMBL" id="BBX47513.1"/>
    </source>
</evidence>